<organism evidence="3 4">
    <name type="scientific">Lophiotrema nucula</name>
    <dbReference type="NCBI Taxonomy" id="690887"/>
    <lineage>
        <taxon>Eukaryota</taxon>
        <taxon>Fungi</taxon>
        <taxon>Dikarya</taxon>
        <taxon>Ascomycota</taxon>
        <taxon>Pezizomycotina</taxon>
        <taxon>Dothideomycetes</taxon>
        <taxon>Pleosporomycetidae</taxon>
        <taxon>Pleosporales</taxon>
        <taxon>Lophiotremataceae</taxon>
        <taxon>Lophiotrema</taxon>
    </lineage>
</organism>
<reference evidence="3" key="1">
    <citation type="journal article" date="2020" name="Stud. Mycol.">
        <title>101 Dothideomycetes genomes: a test case for predicting lifestyles and emergence of pathogens.</title>
        <authorList>
            <person name="Haridas S."/>
            <person name="Albert R."/>
            <person name="Binder M."/>
            <person name="Bloem J."/>
            <person name="Labutti K."/>
            <person name="Salamov A."/>
            <person name="Andreopoulos B."/>
            <person name="Baker S."/>
            <person name="Barry K."/>
            <person name="Bills G."/>
            <person name="Bluhm B."/>
            <person name="Cannon C."/>
            <person name="Castanera R."/>
            <person name="Culley D."/>
            <person name="Daum C."/>
            <person name="Ezra D."/>
            <person name="Gonzalez J."/>
            <person name="Henrissat B."/>
            <person name="Kuo A."/>
            <person name="Liang C."/>
            <person name="Lipzen A."/>
            <person name="Lutzoni F."/>
            <person name="Magnuson J."/>
            <person name="Mondo S."/>
            <person name="Nolan M."/>
            <person name="Ohm R."/>
            <person name="Pangilinan J."/>
            <person name="Park H.-J."/>
            <person name="Ramirez L."/>
            <person name="Alfaro M."/>
            <person name="Sun H."/>
            <person name="Tritt A."/>
            <person name="Yoshinaga Y."/>
            <person name="Zwiers L.-H."/>
            <person name="Turgeon B."/>
            <person name="Goodwin S."/>
            <person name="Spatafora J."/>
            <person name="Crous P."/>
            <person name="Grigoriev I."/>
        </authorList>
    </citation>
    <scope>NUCLEOTIDE SEQUENCE</scope>
    <source>
        <strain evidence="3">CBS 627.86</strain>
    </source>
</reference>
<protein>
    <recommendedName>
        <fullName evidence="2">EthD domain-containing protein</fullName>
    </recommendedName>
</protein>
<dbReference type="SUPFAM" id="SSF54909">
    <property type="entry name" value="Dimeric alpha+beta barrel"/>
    <property type="match status" value="1"/>
</dbReference>
<evidence type="ECO:0000313" key="4">
    <source>
        <dbReference type="Proteomes" id="UP000799770"/>
    </source>
</evidence>
<dbReference type="EMBL" id="ML977358">
    <property type="protein sequence ID" value="KAF2106905.1"/>
    <property type="molecule type" value="Genomic_DNA"/>
</dbReference>
<dbReference type="GO" id="GO:0016491">
    <property type="term" value="F:oxidoreductase activity"/>
    <property type="evidence" value="ECO:0007669"/>
    <property type="project" value="InterPro"/>
</dbReference>
<evidence type="ECO:0000256" key="1">
    <source>
        <dbReference type="ARBA" id="ARBA00005986"/>
    </source>
</evidence>
<accession>A0A6A5YIM0</accession>
<dbReference type="InterPro" id="IPR011008">
    <property type="entry name" value="Dimeric_a/b-barrel"/>
</dbReference>
<sequence length="125" mass="14057">MPFTIAAFITRKPELSPTDFQAAYEDKHLPLLKDVVGNAYPQTVTRNYVKRAKADPAGLKPLSFTGSEETFGYDLVSFLQFEDEPKAQEFQKKYAEGQERIAGDVATFAQLDKFRVIAFNDALTN</sequence>
<feature type="domain" description="EthD" evidence="2">
    <location>
        <begin position="12"/>
        <end position="110"/>
    </location>
</feature>
<evidence type="ECO:0000313" key="3">
    <source>
        <dbReference type="EMBL" id="KAF2106905.1"/>
    </source>
</evidence>
<dbReference type="AlphaFoldDB" id="A0A6A5YIM0"/>
<comment type="similarity">
    <text evidence="1">Belongs to the tpcK family.</text>
</comment>
<dbReference type="InterPro" id="IPR009799">
    <property type="entry name" value="EthD_dom"/>
</dbReference>
<dbReference type="Pfam" id="PF07110">
    <property type="entry name" value="EthD"/>
    <property type="match status" value="1"/>
</dbReference>
<keyword evidence="4" id="KW-1185">Reference proteome</keyword>
<dbReference type="OrthoDB" id="2519291at2759"/>
<name>A0A6A5YIM0_9PLEO</name>
<dbReference type="Proteomes" id="UP000799770">
    <property type="component" value="Unassembled WGS sequence"/>
</dbReference>
<evidence type="ECO:0000259" key="2">
    <source>
        <dbReference type="Pfam" id="PF07110"/>
    </source>
</evidence>
<gene>
    <name evidence="3" type="ORF">BDV96DRAFT_606943</name>
</gene>
<proteinExistence type="inferred from homology"/>
<dbReference type="Gene3D" id="3.30.70.100">
    <property type="match status" value="1"/>
</dbReference>